<feature type="signal peptide" evidence="1">
    <location>
        <begin position="1"/>
        <end position="30"/>
    </location>
</feature>
<dbReference type="EMBL" id="AMXF01000265">
    <property type="protein sequence ID" value="ENO95176.1"/>
    <property type="molecule type" value="Genomic_DNA"/>
</dbReference>
<gene>
    <name evidence="2" type="ORF">C667_20344</name>
</gene>
<keyword evidence="1" id="KW-0732">Signal</keyword>
<evidence type="ECO:0000313" key="2">
    <source>
        <dbReference type="EMBL" id="ENO95176.1"/>
    </source>
</evidence>
<dbReference type="AlphaFoldDB" id="N6YLF5"/>
<proteinExistence type="predicted"/>
<name>N6YLF5_9RHOO</name>
<feature type="chain" id="PRO_5004128393" description="Lipoprotein" evidence="1">
    <location>
        <begin position="31"/>
        <end position="73"/>
    </location>
</feature>
<comment type="caution">
    <text evidence="2">The sequence shown here is derived from an EMBL/GenBank/DDBJ whole genome shotgun (WGS) entry which is preliminary data.</text>
</comment>
<keyword evidence="3" id="KW-1185">Reference proteome</keyword>
<protein>
    <recommendedName>
        <fullName evidence="4">Lipoprotein</fullName>
    </recommendedName>
</protein>
<reference evidence="2 3" key="1">
    <citation type="submission" date="2012-09" db="EMBL/GenBank/DDBJ databases">
        <title>Draft Genome Sequences of 6 Strains from Genus Thauera.</title>
        <authorList>
            <person name="Liu B."/>
            <person name="Shapleigh J.P."/>
            <person name="Frostegard A.H."/>
        </authorList>
    </citation>
    <scope>NUCLEOTIDE SEQUENCE [LARGE SCALE GENOMIC DNA]</scope>
    <source>
        <strain evidence="2 3">B4P</strain>
    </source>
</reference>
<accession>N6YLF5</accession>
<organism evidence="2 3">
    <name type="scientific">Thauera phenylacetica B4P</name>
    <dbReference type="NCBI Taxonomy" id="1234382"/>
    <lineage>
        <taxon>Bacteria</taxon>
        <taxon>Pseudomonadati</taxon>
        <taxon>Pseudomonadota</taxon>
        <taxon>Betaproteobacteria</taxon>
        <taxon>Rhodocyclales</taxon>
        <taxon>Zoogloeaceae</taxon>
        <taxon>Thauera</taxon>
    </lineage>
</organism>
<sequence length="73" mass="7079">MTMTISAARNLVLCLLAALSLGGCAVTAVAGAVVTVAATAVSVTATVVETTVDVAAAGVDAVVGEDEEEEAEE</sequence>
<evidence type="ECO:0008006" key="4">
    <source>
        <dbReference type="Google" id="ProtNLM"/>
    </source>
</evidence>
<evidence type="ECO:0000256" key="1">
    <source>
        <dbReference type="SAM" id="SignalP"/>
    </source>
</evidence>
<dbReference type="Proteomes" id="UP000013047">
    <property type="component" value="Unassembled WGS sequence"/>
</dbReference>
<evidence type="ECO:0000313" key="3">
    <source>
        <dbReference type="Proteomes" id="UP000013047"/>
    </source>
</evidence>